<dbReference type="PIRSF" id="PIRSF000714">
    <property type="entry name" value="HIT"/>
    <property type="match status" value="1"/>
</dbReference>
<name>A0A1I4BVN8_9GAMM</name>
<gene>
    <name evidence="3" type="ORF">SAMN04488079_12127</name>
</gene>
<proteinExistence type="predicted"/>
<dbReference type="STRING" id="45496.SAMN04488079_12127"/>
<feature type="domain" description="HIT" evidence="2">
    <location>
        <begin position="1"/>
        <end position="103"/>
    </location>
</feature>
<dbReference type="GO" id="GO:0016787">
    <property type="term" value="F:hydrolase activity"/>
    <property type="evidence" value="ECO:0007669"/>
    <property type="project" value="UniProtKB-KW"/>
</dbReference>
<dbReference type="Pfam" id="PF01230">
    <property type="entry name" value="HIT"/>
    <property type="match status" value="1"/>
</dbReference>
<organism evidence="3 4">
    <name type="scientific">Methylophaga sulfidovorans</name>
    <dbReference type="NCBI Taxonomy" id="45496"/>
    <lineage>
        <taxon>Bacteria</taxon>
        <taxon>Pseudomonadati</taxon>
        <taxon>Pseudomonadota</taxon>
        <taxon>Gammaproteobacteria</taxon>
        <taxon>Thiotrichales</taxon>
        <taxon>Piscirickettsiaceae</taxon>
        <taxon>Methylophaga</taxon>
    </lineage>
</organism>
<dbReference type="Proteomes" id="UP000198924">
    <property type="component" value="Unassembled WGS sequence"/>
</dbReference>
<dbReference type="OrthoDB" id="9799145at2"/>
<dbReference type="Gene3D" id="3.30.428.10">
    <property type="entry name" value="HIT-like"/>
    <property type="match status" value="1"/>
</dbReference>
<evidence type="ECO:0000313" key="3">
    <source>
        <dbReference type="EMBL" id="SFK72227.1"/>
    </source>
</evidence>
<dbReference type="InterPro" id="IPR026026">
    <property type="entry name" value="HIT_Hint"/>
</dbReference>
<keyword evidence="4" id="KW-1185">Reference proteome</keyword>
<keyword evidence="3" id="KW-0378">Hydrolase</keyword>
<dbReference type="EMBL" id="FOSH01000021">
    <property type="protein sequence ID" value="SFK72227.1"/>
    <property type="molecule type" value="Genomic_DNA"/>
</dbReference>
<dbReference type="InterPro" id="IPR011146">
    <property type="entry name" value="HIT-like"/>
</dbReference>
<dbReference type="RefSeq" id="WP_091715898.1">
    <property type="nucleotide sequence ID" value="NZ_FOSH01000021.1"/>
</dbReference>
<reference evidence="4" key="1">
    <citation type="submission" date="2016-10" db="EMBL/GenBank/DDBJ databases">
        <authorList>
            <person name="Varghese N."/>
            <person name="Submissions S."/>
        </authorList>
    </citation>
    <scope>NUCLEOTIDE SEQUENCE [LARGE SCALE GENOMIC DNA]</scope>
    <source>
        <strain evidence="4">DSM 11578</strain>
    </source>
</reference>
<dbReference type="PROSITE" id="PS51084">
    <property type="entry name" value="HIT_2"/>
    <property type="match status" value="1"/>
</dbReference>
<sequence>MYELHPQLKQDTVRIGEFELCEVLLMNDMRYPWLILVPKRENKAEIYQLTEQEQQQLLTESSFVSKAMSVLFSADKMNIAALGNMVEQLHIHHIARFKTDATWPKPVWGIGQAEPYSEIAKKAMLSQLTKALGDYLL</sequence>
<dbReference type="AlphaFoldDB" id="A0A1I4BVN8"/>
<dbReference type="SUPFAM" id="SSF54197">
    <property type="entry name" value="HIT-like"/>
    <property type="match status" value="1"/>
</dbReference>
<evidence type="ECO:0000313" key="4">
    <source>
        <dbReference type="Proteomes" id="UP000198924"/>
    </source>
</evidence>
<evidence type="ECO:0000259" key="2">
    <source>
        <dbReference type="PROSITE" id="PS51084"/>
    </source>
</evidence>
<comment type="caution">
    <text evidence="1">Lacks conserved residue(s) required for the propagation of feature annotation.</text>
</comment>
<protein>
    <submittedName>
        <fullName evidence="3">Diadenosine tetraphosphate (Ap4A) hydrolase</fullName>
    </submittedName>
</protein>
<accession>A0A1I4BVN8</accession>
<dbReference type="InterPro" id="IPR036265">
    <property type="entry name" value="HIT-like_sf"/>
</dbReference>
<evidence type="ECO:0000256" key="1">
    <source>
        <dbReference type="PROSITE-ProRule" id="PRU00464"/>
    </source>
</evidence>